<comment type="catalytic activity">
    <reaction evidence="9">
        <text>4-amino-4-deoxychorismate = 4-aminobenzoate + pyruvate + H(+)</text>
        <dbReference type="Rhea" id="RHEA:16201"/>
        <dbReference type="ChEBI" id="CHEBI:15361"/>
        <dbReference type="ChEBI" id="CHEBI:15378"/>
        <dbReference type="ChEBI" id="CHEBI:17836"/>
        <dbReference type="ChEBI" id="CHEBI:58406"/>
        <dbReference type="EC" id="4.1.3.38"/>
    </reaction>
</comment>
<dbReference type="FunFam" id="3.20.10.10:FF:000002">
    <property type="entry name" value="D-alanine aminotransferase"/>
    <property type="match status" value="1"/>
</dbReference>
<dbReference type="NCBIfam" id="TIGR03461">
    <property type="entry name" value="pabC_Proteo"/>
    <property type="match status" value="1"/>
</dbReference>
<sequence>MSQLTPVATTWVNGQVADNLPVTDRGLAYGDGLFETLRASHGSLPLLSLHLERLQRGCSALRIPFQGERIEAELNMAASVVGDGVVKLVLTRGSGQRGYAMPVDAVPTRILAISPLPVYPADRRDGIRLYSCATRLSDQPLLAGIKHLNRLDQVLARSEWQDPAFAEGLVCDQQGQVIECTMSNLFARVDGQWVTPDLGRCGVQGVMREYLLARLVERGEPAAVSRLGLGALHEADQVLCCNSLIGVWPVVRLGDRVWQVGDETRLLQSLAEQVYQ</sequence>
<keyword evidence="4" id="KW-0663">Pyridoxal phosphate</keyword>
<evidence type="ECO:0000256" key="1">
    <source>
        <dbReference type="ARBA" id="ARBA00001933"/>
    </source>
</evidence>
<dbReference type="NCBIfam" id="NF004761">
    <property type="entry name" value="PRK06092.1"/>
    <property type="match status" value="1"/>
</dbReference>
<dbReference type="InterPro" id="IPR043131">
    <property type="entry name" value="BCAT-like_N"/>
</dbReference>
<dbReference type="AlphaFoldDB" id="A0A2P4EX50"/>
<dbReference type="EMBL" id="PPSK01000004">
    <property type="protein sequence ID" value="POB04581.1"/>
    <property type="molecule type" value="Genomic_DNA"/>
</dbReference>
<proteinExistence type="inferred from homology"/>
<evidence type="ECO:0000256" key="7">
    <source>
        <dbReference type="ARBA" id="ARBA00035633"/>
    </source>
</evidence>
<evidence type="ECO:0000256" key="8">
    <source>
        <dbReference type="ARBA" id="ARBA00035676"/>
    </source>
</evidence>
<evidence type="ECO:0000313" key="13">
    <source>
        <dbReference type="EMBL" id="POB04581.1"/>
    </source>
</evidence>
<evidence type="ECO:0000256" key="10">
    <source>
        <dbReference type="ARBA" id="ARBA00054027"/>
    </source>
</evidence>
<evidence type="ECO:0000256" key="5">
    <source>
        <dbReference type="ARBA" id="ARBA00022909"/>
    </source>
</evidence>
<dbReference type="InterPro" id="IPR017824">
    <property type="entry name" value="Aminodeoxychorismate_lyase_IV"/>
</dbReference>
<dbReference type="InterPro" id="IPR036038">
    <property type="entry name" value="Aminotransferase-like"/>
</dbReference>
<dbReference type="GO" id="GO:0046656">
    <property type="term" value="P:folic acid biosynthetic process"/>
    <property type="evidence" value="ECO:0007669"/>
    <property type="project" value="UniProtKB-KW"/>
</dbReference>
<dbReference type="OrthoDB" id="9805628at2"/>
<dbReference type="RefSeq" id="WP_104737625.1">
    <property type="nucleotide sequence ID" value="NZ_BMHR01000003.1"/>
</dbReference>
<dbReference type="GO" id="GO:0008153">
    <property type="term" value="P:4-aminobenzoate biosynthetic process"/>
    <property type="evidence" value="ECO:0007669"/>
    <property type="project" value="UniProtKB-UniRule"/>
</dbReference>
<comment type="similarity">
    <text evidence="2">Belongs to the class-IV pyridoxal-phosphate-dependent aminotransferase family.</text>
</comment>
<name>A0A2P4EX50_9GAMM</name>
<dbReference type="PANTHER" id="PTHR42743">
    <property type="entry name" value="AMINO-ACID AMINOTRANSFERASE"/>
    <property type="match status" value="1"/>
</dbReference>
<keyword evidence="5" id="KW-0289">Folate biosynthesis</keyword>
<gene>
    <name evidence="13" type="ORF">C1949_06320</name>
</gene>
<protein>
    <recommendedName>
        <fullName evidence="11 12">Aminodeoxychorismate lyase</fullName>
        <ecNumber evidence="8 12">4.1.3.38</ecNumber>
    </recommendedName>
</protein>
<evidence type="ECO:0000256" key="2">
    <source>
        <dbReference type="ARBA" id="ARBA00009320"/>
    </source>
</evidence>
<dbReference type="InterPro" id="IPR043132">
    <property type="entry name" value="BCAT-like_C"/>
</dbReference>
<keyword evidence="14" id="KW-1185">Reference proteome</keyword>
<dbReference type="GO" id="GO:0005829">
    <property type="term" value="C:cytosol"/>
    <property type="evidence" value="ECO:0007669"/>
    <property type="project" value="TreeGrafter"/>
</dbReference>
<dbReference type="InterPro" id="IPR050571">
    <property type="entry name" value="Class-IV_PLP-Dep_Aminotrnsfr"/>
</dbReference>
<organism evidence="13 14">
    <name type="scientific">Halopseudomonas oceani</name>
    <dbReference type="NCBI Taxonomy" id="1708783"/>
    <lineage>
        <taxon>Bacteria</taxon>
        <taxon>Pseudomonadati</taxon>
        <taxon>Pseudomonadota</taxon>
        <taxon>Gammaproteobacteria</taxon>
        <taxon>Pseudomonadales</taxon>
        <taxon>Pseudomonadaceae</taxon>
        <taxon>Halopseudomonas</taxon>
    </lineage>
</organism>
<dbReference type="Gene3D" id="3.20.10.10">
    <property type="entry name" value="D-amino Acid Aminotransferase, subunit A, domain 2"/>
    <property type="match status" value="1"/>
</dbReference>
<dbReference type="CDD" id="cd01559">
    <property type="entry name" value="ADCL_like"/>
    <property type="match status" value="1"/>
</dbReference>
<comment type="subunit">
    <text evidence="3">Homodimer.</text>
</comment>
<evidence type="ECO:0000256" key="6">
    <source>
        <dbReference type="ARBA" id="ARBA00023239"/>
    </source>
</evidence>
<reference evidence="13 14" key="1">
    <citation type="submission" date="2018-01" db="EMBL/GenBank/DDBJ databases">
        <title>Draft genome of the type strain Pseudomonas oceani DSM 100277 isolated from the deep water in Okinawa trough, northwestern Pacific Ocean.</title>
        <authorList>
            <person name="Gomila M."/>
            <person name="Mulet M."/>
            <person name="Garcia-Valdes E."/>
            <person name="Lalucat J."/>
        </authorList>
    </citation>
    <scope>NUCLEOTIDE SEQUENCE [LARGE SCALE GENOMIC DNA]</scope>
    <source>
        <strain evidence="13 14">DSM 100277</strain>
    </source>
</reference>
<keyword evidence="6 13" id="KW-0456">Lyase</keyword>
<accession>A0A2P4EX50</accession>
<dbReference type="SUPFAM" id="SSF56752">
    <property type="entry name" value="D-aminoacid aminotransferase-like PLP-dependent enzymes"/>
    <property type="match status" value="1"/>
</dbReference>
<dbReference type="EC" id="4.1.3.38" evidence="8 12"/>
<evidence type="ECO:0000256" key="11">
    <source>
        <dbReference type="ARBA" id="ARBA00069174"/>
    </source>
</evidence>
<evidence type="ECO:0000256" key="3">
    <source>
        <dbReference type="ARBA" id="ARBA00011738"/>
    </source>
</evidence>
<comment type="pathway">
    <text evidence="7">Cofactor biosynthesis; tetrahydrofolate biosynthesis; 4-aminobenzoate from chorismate: step 2/2.</text>
</comment>
<evidence type="ECO:0000256" key="12">
    <source>
        <dbReference type="NCBIfam" id="TIGR03461"/>
    </source>
</evidence>
<dbReference type="InterPro" id="IPR001544">
    <property type="entry name" value="Aminotrans_IV"/>
</dbReference>
<evidence type="ECO:0000313" key="14">
    <source>
        <dbReference type="Proteomes" id="UP000243451"/>
    </source>
</evidence>
<dbReference type="Gene3D" id="3.30.470.10">
    <property type="match status" value="1"/>
</dbReference>
<evidence type="ECO:0000256" key="9">
    <source>
        <dbReference type="ARBA" id="ARBA00049529"/>
    </source>
</evidence>
<comment type="function">
    <text evidence="10">Involved in the biosynthesis of p-aminobenzoate (PABA), a precursor of tetrahydrofolate. Converts 4-amino-4-deoxychorismate into 4-aminobenzoate (PABA) and pyruvate.</text>
</comment>
<dbReference type="GO" id="GO:0030170">
    <property type="term" value="F:pyridoxal phosphate binding"/>
    <property type="evidence" value="ECO:0007669"/>
    <property type="project" value="InterPro"/>
</dbReference>
<evidence type="ECO:0000256" key="4">
    <source>
        <dbReference type="ARBA" id="ARBA00022898"/>
    </source>
</evidence>
<comment type="cofactor">
    <cofactor evidence="1">
        <name>pyridoxal 5'-phosphate</name>
        <dbReference type="ChEBI" id="CHEBI:597326"/>
    </cofactor>
</comment>
<dbReference type="PANTHER" id="PTHR42743:SF2">
    <property type="entry name" value="AMINODEOXYCHORISMATE LYASE"/>
    <property type="match status" value="1"/>
</dbReference>
<dbReference type="Pfam" id="PF01063">
    <property type="entry name" value="Aminotran_4"/>
    <property type="match status" value="1"/>
</dbReference>
<comment type="caution">
    <text evidence="13">The sequence shown here is derived from an EMBL/GenBank/DDBJ whole genome shotgun (WGS) entry which is preliminary data.</text>
</comment>
<dbReference type="Proteomes" id="UP000243451">
    <property type="component" value="Unassembled WGS sequence"/>
</dbReference>
<dbReference type="GO" id="GO:0008696">
    <property type="term" value="F:4-amino-4-deoxychorismate lyase activity"/>
    <property type="evidence" value="ECO:0007669"/>
    <property type="project" value="UniProtKB-UniRule"/>
</dbReference>